<dbReference type="GO" id="GO:0009401">
    <property type="term" value="P:phosphoenolpyruvate-dependent sugar phosphotransferase system"/>
    <property type="evidence" value="ECO:0007669"/>
    <property type="project" value="TreeGrafter"/>
</dbReference>
<name>A0A1H9SSN8_9RHOB</name>
<dbReference type="STRING" id="641238.SAMN04490244_103380"/>
<dbReference type="Gene3D" id="1.10.400.20">
    <property type="entry name" value="putative tagatose 6-phosphate kinase domain like"/>
    <property type="match status" value="1"/>
</dbReference>
<dbReference type="InterPro" id="IPR050303">
    <property type="entry name" value="GatZ_KbaZ_carbometab"/>
</dbReference>
<organism evidence="2 3">
    <name type="scientific">Tranquillimonas rosea</name>
    <dbReference type="NCBI Taxonomy" id="641238"/>
    <lineage>
        <taxon>Bacteria</taxon>
        <taxon>Pseudomonadati</taxon>
        <taxon>Pseudomonadota</taxon>
        <taxon>Alphaproteobacteria</taxon>
        <taxon>Rhodobacterales</taxon>
        <taxon>Roseobacteraceae</taxon>
        <taxon>Tranquillimonas</taxon>
    </lineage>
</organism>
<dbReference type="RefSeq" id="WP_092690853.1">
    <property type="nucleotide sequence ID" value="NZ_FOGU01000003.1"/>
</dbReference>
<dbReference type="EMBL" id="FOGU01000003">
    <property type="protein sequence ID" value="SER88032.1"/>
    <property type="molecule type" value="Genomic_DNA"/>
</dbReference>
<proteinExistence type="predicted"/>
<gene>
    <name evidence="2" type="ORF">SAMN04490244_103380</name>
</gene>
<evidence type="ECO:0000256" key="1">
    <source>
        <dbReference type="ARBA" id="ARBA00005007"/>
    </source>
</evidence>
<dbReference type="AlphaFoldDB" id="A0A1H9SSN8"/>
<dbReference type="GO" id="GO:0005886">
    <property type="term" value="C:plasma membrane"/>
    <property type="evidence" value="ECO:0007669"/>
    <property type="project" value="TreeGrafter"/>
</dbReference>
<dbReference type="PANTHER" id="PTHR32502">
    <property type="entry name" value="N-ACETYLGALACTOSAMINE PERMEASE II COMPONENT-RELATED"/>
    <property type="match status" value="1"/>
</dbReference>
<dbReference type="PANTHER" id="PTHR32502:SF2">
    <property type="entry name" value="D-TAGATOSE-1,6-BISPHOSPHATE ALDOLASE SUBUNIT KBAZ"/>
    <property type="match status" value="1"/>
</dbReference>
<evidence type="ECO:0000313" key="3">
    <source>
        <dbReference type="Proteomes" id="UP000198885"/>
    </source>
</evidence>
<protein>
    <submittedName>
        <fullName evidence="2">Tagatose-bisphosphate aldolase noncatalytic subunit</fullName>
    </submittedName>
</protein>
<reference evidence="2 3" key="1">
    <citation type="submission" date="2016-10" db="EMBL/GenBank/DDBJ databases">
        <authorList>
            <person name="de Groot N.N."/>
        </authorList>
    </citation>
    <scope>NUCLEOTIDE SEQUENCE [LARGE SCALE GENOMIC DNA]</scope>
    <source>
        <strain evidence="2 3">DSM 23042</strain>
    </source>
</reference>
<dbReference type="Gene3D" id="3.20.20.70">
    <property type="entry name" value="Aldolase class I"/>
    <property type="match status" value="1"/>
</dbReference>
<dbReference type="Proteomes" id="UP000198885">
    <property type="component" value="Unassembled WGS sequence"/>
</dbReference>
<comment type="pathway">
    <text evidence="1">Carbohydrate metabolism.</text>
</comment>
<dbReference type="SUPFAM" id="SSF51569">
    <property type="entry name" value="Aldolase"/>
    <property type="match status" value="1"/>
</dbReference>
<accession>A0A1H9SSN8</accession>
<dbReference type="InterPro" id="IPR012062">
    <property type="entry name" value="GatZ/KbaZ-like"/>
</dbReference>
<dbReference type="InterPro" id="IPR013785">
    <property type="entry name" value="Aldolase_TIM"/>
</dbReference>
<sequence length="418" mass="45994">MIDIKTLIEANRSGTAKGLPCFCTANEHALRAILSHAARTGLPTVIEATCNQVNQDGGYTGMTPSDFISWVTGLADEAGASMEQLILGGDHLGPNPWRKESAAHAMEKARELVRLYAAAGFRKIHLDASMPLGGEPPLSFAAIAERAADLCAVAEKHAPDPSQLIYIIGTEVPIPGGETDDPDALDVTSVERFKDTIETHREAFTRHGLDSAWDRIVSVVTQPGVDFSHTSVFEFDPAAAQPLARSILSEPGLTFEAHSTDYQPASALRALVQNHFFFLKVGPELTFRFREAVFALADLEAQLPIPAPSRLKEVIATRMETNDAYWRDYYKGSPEEIELLRTFSYSDRIRYYWSDPAVAEALNRLLTNLEAEPVSETLISQFFMGLDFGEIPRAPRALIESHVQRCIDRYFAAAGMTP</sequence>
<keyword evidence="3" id="KW-1185">Reference proteome</keyword>
<dbReference type="OrthoDB" id="1672942at2"/>
<dbReference type="Pfam" id="PF08013">
    <property type="entry name" value="GatZ_KbaZ-like"/>
    <property type="match status" value="1"/>
</dbReference>
<dbReference type="GO" id="GO:0005975">
    <property type="term" value="P:carbohydrate metabolic process"/>
    <property type="evidence" value="ECO:0007669"/>
    <property type="project" value="InterPro"/>
</dbReference>
<evidence type="ECO:0000313" key="2">
    <source>
        <dbReference type="EMBL" id="SER88032.1"/>
    </source>
</evidence>
<dbReference type="PIRSF" id="PIRSF009264">
    <property type="entry name" value="TagBP_ald_AgaZ"/>
    <property type="match status" value="1"/>
</dbReference>